<accession>X1NV53</accession>
<evidence type="ECO:0000313" key="1">
    <source>
        <dbReference type="EMBL" id="GAI30670.1"/>
    </source>
</evidence>
<protein>
    <submittedName>
        <fullName evidence="1">Uncharacterized protein</fullName>
    </submittedName>
</protein>
<dbReference type="EMBL" id="BARV01019421">
    <property type="protein sequence ID" value="GAI30670.1"/>
    <property type="molecule type" value="Genomic_DNA"/>
</dbReference>
<proteinExistence type="predicted"/>
<dbReference type="InterPro" id="IPR023211">
    <property type="entry name" value="DNA_pol_palm_dom_sf"/>
</dbReference>
<feature type="non-terminal residue" evidence="1">
    <location>
        <position position="1"/>
    </location>
</feature>
<dbReference type="InterPro" id="IPR043502">
    <property type="entry name" value="DNA/RNA_pol_sf"/>
</dbReference>
<dbReference type="AlphaFoldDB" id="X1NV53"/>
<dbReference type="Gene3D" id="3.90.1600.10">
    <property type="entry name" value="Palm domain of DNA polymerase"/>
    <property type="match status" value="1"/>
</dbReference>
<organism evidence="1">
    <name type="scientific">marine sediment metagenome</name>
    <dbReference type="NCBI Taxonomy" id="412755"/>
    <lineage>
        <taxon>unclassified sequences</taxon>
        <taxon>metagenomes</taxon>
        <taxon>ecological metagenomes</taxon>
    </lineage>
</organism>
<comment type="caution">
    <text evidence="1">The sequence shown here is derived from an EMBL/GenBank/DDBJ whole genome shotgun (WGS) entry which is preliminary data.</text>
</comment>
<dbReference type="SUPFAM" id="SSF56672">
    <property type="entry name" value="DNA/RNA polymerases"/>
    <property type="match status" value="1"/>
</dbReference>
<sequence length="224" mass="26576">IKLIMNCSYGKFGQKPITTEYKQLDCSEDFFEADELFSIAHDIYAKFEKKKLRSFSLVHIASLITNYAKQIQFNYLKDIEKDVIYTDTDSFIVPKKIKMKISNKMGKLKLEKKFEVFKAFSPKAYYYQNENIASVKLKGFTKEFKKKIESMDINTFEKFIKHEGIKWEKYASFKRMIRPTKNTEFIDGYLAYESMTRSFPLQYDRRQILPSLLTIPINTKKIEV</sequence>
<name>X1NV53_9ZZZZ</name>
<gene>
    <name evidence="1" type="ORF">S06H3_32641</name>
</gene>
<reference evidence="1" key="1">
    <citation type="journal article" date="2014" name="Front. Microbiol.">
        <title>High frequency of phylogenetically diverse reductive dehalogenase-homologous genes in deep subseafloor sedimentary metagenomes.</title>
        <authorList>
            <person name="Kawai M."/>
            <person name="Futagami T."/>
            <person name="Toyoda A."/>
            <person name="Takaki Y."/>
            <person name="Nishi S."/>
            <person name="Hori S."/>
            <person name="Arai W."/>
            <person name="Tsubouchi T."/>
            <person name="Morono Y."/>
            <person name="Uchiyama I."/>
            <person name="Ito T."/>
            <person name="Fujiyama A."/>
            <person name="Inagaki F."/>
            <person name="Takami H."/>
        </authorList>
    </citation>
    <scope>NUCLEOTIDE SEQUENCE</scope>
    <source>
        <strain evidence="1">Expedition CK06-06</strain>
    </source>
</reference>